<dbReference type="InterPro" id="IPR036986">
    <property type="entry name" value="S4_RNA-bd_sf"/>
</dbReference>
<proteinExistence type="predicted"/>
<evidence type="ECO:0000256" key="1">
    <source>
        <dbReference type="PROSITE-ProRule" id="PRU00182"/>
    </source>
</evidence>
<keyword evidence="1" id="KW-0694">RNA-binding</keyword>
<dbReference type="RefSeq" id="WP_012646342.1">
    <property type="nucleotide sequence ID" value="NC_011979.1"/>
</dbReference>
<evidence type="ECO:0000313" key="3">
    <source>
        <dbReference type="Proteomes" id="UP000007721"/>
    </source>
</evidence>
<dbReference type="AlphaFoldDB" id="B9M3X0"/>
<dbReference type="STRING" id="316067.Geob_1253"/>
<dbReference type="eggNOG" id="COG2501">
    <property type="taxonomic scope" value="Bacteria"/>
</dbReference>
<dbReference type="EMBL" id="CP001390">
    <property type="protein sequence ID" value="ACM19613.1"/>
    <property type="molecule type" value="Genomic_DNA"/>
</dbReference>
<dbReference type="SUPFAM" id="SSF55174">
    <property type="entry name" value="Alpha-L RNA-binding motif"/>
    <property type="match status" value="1"/>
</dbReference>
<dbReference type="Gene3D" id="3.10.290.10">
    <property type="entry name" value="RNA-binding S4 domain"/>
    <property type="match status" value="1"/>
</dbReference>
<gene>
    <name evidence="2" type="ordered locus">Geob_1253</name>
</gene>
<dbReference type="PROSITE" id="PS50889">
    <property type="entry name" value="S4"/>
    <property type="match status" value="1"/>
</dbReference>
<dbReference type="Proteomes" id="UP000007721">
    <property type="component" value="Chromosome"/>
</dbReference>
<organism evidence="2 3">
    <name type="scientific">Geotalea daltonii (strain DSM 22248 / JCM 15807 / FRC-32)</name>
    <name type="common">Geobacter daltonii</name>
    <dbReference type="NCBI Taxonomy" id="316067"/>
    <lineage>
        <taxon>Bacteria</taxon>
        <taxon>Pseudomonadati</taxon>
        <taxon>Thermodesulfobacteriota</taxon>
        <taxon>Desulfuromonadia</taxon>
        <taxon>Geobacterales</taxon>
        <taxon>Geobacteraceae</taxon>
        <taxon>Geotalea</taxon>
    </lineage>
</organism>
<accession>B9M3X0</accession>
<dbReference type="KEGG" id="geo:Geob_1253"/>
<dbReference type="HOGENOM" id="CLU_127162_4_0_7"/>
<name>B9M3X0_GEODF</name>
<dbReference type="Pfam" id="PF13275">
    <property type="entry name" value="S4_2"/>
    <property type="match status" value="1"/>
</dbReference>
<evidence type="ECO:0000313" key="2">
    <source>
        <dbReference type="EMBL" id="ACM19613.1"/>
    </source>
</evidence>
<sequence length="65" mass="7116">MKIDTEYIKLDSFLKAVNAVCSGGEAKIIIGEGEVEVNGEVELRRGRKLRPGDRVSLGGKTFHVE</sequence>
<protein>
    <submittedName>
        <fullName evidence="2">S4 domain protein</fullName>
    </submittedName>
</protein>
<keyword evidence="3" id="KW-1185">Reference proteome</keyword>
<dbReference type="CDD" id="cd00165">
    <property type="entry name" value="S4"/>
    <property type="match status" value="1"/>
</dbReference>
<reference evidence="2 3" key="1">
    <citation type="submission" date="2009-01" db="EMBL/GenBank/DDBJ databases">
        <title>Complete sequence of Geobacter sp. FRC-32.</title>
        <authorList>
            <consortium name="US DOE Joint Genome Institute"/>
            <person name="Lucas S."/>
            <person name="Copeland A."/>
            <person name="Lapidus A."/>
            <person name="Glavina del Rio T."/>
            <person name="Dalin E."/>
            <person name="Tice H."/>
            <person name="Bruce D."/>
            <person name="Goodwin L."/>
            <person name="Pitluck S."/>
            <person name="Saunders E."/>
            <person name="Brettin T."/>
            <person name="Detter J.C."/>
            <person name="Han C."/>
            <person name="Larimer F."/>
            <person name="Land M."/>
            <person name="Hauser L."/>
            <person name="Kyrpides N."/>
            <person name="Ovchinnikova G."/>
            <person name="Kostka J."/>
            <person name="Richardson P."/>
        </authorList>
    </citation>
    <scope>NUCLEOTIDE SEQUENCE [LARGE SCALE GENOMIC DNA]</scope>
    <source>
        <strain evidence="3">DSM 22248 / JCM 15807 / FRC-32</strain>
    </source>
</reference>
<dbReference type="GO" id="GO:0003723">
    <property type="term" value="F:RNA binding"/>
    <property type="evidence" value="ECO:0007669"/>
    <property type="project" value="UniProtKB-KW"/>
</dbReference>